<feature type="signal peptide" evidence="8">
    <location>
        <begin position="1"/>
        <end position="17"/>
    </location>
</feature>
<dbReference type="SUPFAM" id="SSF103473">
    <property type="entry name" value="MFS general substrate transporter"/>
    <property type="match status" value="1"/>
</dbReference>
<dbReference type="Gene3D" id="1.20.1720.10">
    <property type="entry name" value="Multidrug resistance protein D"/>
    <property type="match status" value="1"/>
</dbReference>
<keyword evidence="6 7" id="KW-0472">Membrane</keyword>
<dbReference type="InterPro" id="IPR036259">
    <property type="entry name" value="MFS_trans_sf"/>
</dbReference>
<feature type="transmembrane region" description="Helical" evidence="7">
    <location>
        <begin position="39"/>
        <end position="57"/>
    </location>
</feature>
<keyword evidence="4 7" id="KW-0812">Transmembrane</keyword>
<feature type="chain" id="PRO_5046558961" evidence="8">
    <location>
        <begin position="18"/>
        <end position="499"/>
    </location>
</feature>
<dbReference type="RefSeq" id="WP_141189558.1">
    <property type="nucleotide sequence ID" value="NZ_JBHUMR010000008.1"/>
</dbReference>
<evidence type="ECO:0000256" key="2">
    <source>
        <dbReference type="ARBA" id="ARBA00022448"/>
    </source>
</evidence>
<protein>
    <submittedName>
        <fullName evidence="10">MDR family MFS transporter</fullName>
    </submittedName>
</protein>
<proteinExistence type="predicted"/>
<feature type="transmembrane region" description="Helical" evidence="7">
    <location>
        <begin position="259"/>
        <end position="282"/>
    </location>
</feature>
<feature type="transmembrane region" description="Helical" evidence="7">
    <location>
        <begin position="347"/>
        <end position="373"/>
    </location>
</feature>
<reference evidence="11" key="1">
    <citation type="journal article" date="2019" name="Int. J. Syst. Evol. Microbiol.">
        <title>The Global Catalogue of Microorganisms (GCM) 10K type strain sequencing project: providing services to taxonomists for standard genome sequencing and annotation.</title>
        <authorList>
            <consortium name="The Broad Institute Genomics Platform"/>
            <consortium name="The Broad Institute Genome Sequencing Center for Infectious Disease"/>
            <person name="Wu L."/>
            <person name="Ma J."/>
        </authorList>
    </citation>
    <scope>NUCLEOTIDE SEQUENCE [LARGE SCALE GENOMIC DNA]</scope>
    <source>
        <strain evidence="11">TISTR 2241</strain>
    </source>
</reference>
<keyword evidence="11" id="KW-1185">Reference proteome</keyword>
<keyword evidence="8" id="KW-0732">Signal</keyword>
<evidence type="ECO:0000256" key="1">
    <source>
        <dbReference type="ARBA" id="ARBA00004651"/>
    </source>
</evidence>
<evidence type="ECO:0000256" key="7">
    <source>
        <dbReference type="SAM" id="Phobius"/>
    </source>
</evidence>
<comment type="caution">
    <text evidence="10">The sequence shown here is derived from an EMBL/GenBank/DDBJ whole genome shotgun (WGS) entry which is preliminary data.</text>
</comment>
<keyword evidence="3" id="KW-1003">Cell membrane</keyword>
<dbReference type="PANTHER" id="PTHR23501:SF170">
    <property type="entry name" value="MULTIDRUG RESISTANCE PROTEIN 3"/>
    <property type="match status" value="1"/>
</dbReference>
<feature type="transmembrane region" description="Helical" evidence="7">
    <location>
        <begin position="294"/>
        <end position="315"/>
    </location>
</feature>
<dbReference type="InterPro" id="IPR020846">
    <property type="entry name" value="MFS_dom"/>
</dbReference>
<feature type="transmembrane region" description="Helical" evidence="7">
    <location>
        <begin position="322"/>
        <end position="341"/>
    </location>
</feature>
<feature type="transmembrane region" description="Helical" evidence="7">
    <location>
        <begin position="466"/>
        <end position="484"/>
    </location>
</feature>
<dbReference type="Gene3D" id="1.20.1250.20">
    <property type="entry name" value="MFS general substrate transporter like domains"/>
    <property type="match status" value="1"/>
</dbReference>
<feature type="domain" description="Major facilitator superfamily (MFS) profile" evidence="9">
    <location>
        <begin position="4"/>
        <end position="488"/>
    </location>
</feature>
<organism evidence="10 11">
    <name type="scientific">Terrilactibacillus laevilacticus</name>
    <dbReference type="NCBI Taxonomy" id="1380157"/>
    <lineage>
        <taxon>Bacteria</taxon>
        <taxon>Bacillati</taxon>
        <taxon>Bacillota</taxon>
        <taxon>Bacilli</taxon>
        <taxon>Bacillales</taxon>
        <taxon>Bacillaceae</taxon>
        <taxon>Terrilactibacillus</taxon>
    </lineage>
</organism>
<dbReference type="Proteomes" id="UP001597458">
    <property type="component" value="Unassembled WGS sequence"/>
</dbReference>
<dbReference type="NCBIfam" id="TIGR00711">
    <property type="entry name" value="efflux_EmrB"/>
    <property type="match status" value="1"/>
</dbReference>
<dbReference type="PRINTS" id="PR01036">
    <property type="entry name" value="TCRTETB"/>
</dbReference>
<dbReference type="PROSITE" id="PS50850">
    <property type="entry name" value="MFS"/>
    <property type="match status" value="1"/>
</dbReference>
<keyword evidence="2" id="KW-0813">Transport</keyword>
<gene>
    <name evidence="10" type="ORF">ACFSTF_05370</name>
</gene>
<feature type="transmembrane region" description="Helical" evidence="7">
    <location>
        <begin position="155"/>
        <end position="176"/>
    </location>
</feature>
<evidence type="ECO:0000256" key="6">
    <source>
        <dbReference type="ARBA" id="ARBA00023136"/>
    </source>
</evidence>
<name>A0ABW5PPF4_9BACI</name>
<dbReference type="PANTHER" id="PTHR23501">
    <property type="entry name" value="MAJOR FACILITATOR SUPERFAMILY"/>
    <property type="match status" value="1"/>
</dbReference>
<evidence type="ECO:0000259" key="9">
    <source>
        <dbReference type="PROSITE" id="PS50850"/>
    </source>
</evidence>
<dbReference type="InterPro" id="IPR011701">
    <property type="entry name" value="MFS"/>
</dbReference>
<evidence type="ECO:0000256" key="4">
    <source>
        <dbReference type="ARBA" id="ARBA00022692"/>
    </source>
</evidence>
<sequence>MNIVVIGLLLSIFTASMDQTIVSTAMGTIVADLGGLDKFVWVTSAYLVTEMAGMPIFGKLSDMYGRKRFFIFGLCVFLLGSILCGTATSITQLSLYRAIQGIGGGSLMPIAFAIVFNIFPPDQRGKMGGLFGAAFGLSSVFGPLLGAYITDHFSWHWVFYINLPLGILSVVLISFFYKESKEHQKQNIDWWGAITLVIGTVSLMFALELGGNKFDWGSVQIIGLFTSFVIFFLLFLFAETRAIDPILPFKLFRKRLFTASNLIGIFISIPFIVAIVFIPLYVQGVTGGTATRSGLILLPLMVGTTVSSILGGSLIQKVSYRNTMIFSGFVMFIGMILLSTITVNTHIGLLIVYVFFVGFGVGFSFSVLGTAAVHGLSPREFGSASSTLAFLRELGMTVGLTIYGAIQSHILKDELHDLFRSMAKMGSAGQSQNPRVLLSPEVREHIPSNIIDHLVSGLSKSISHTFIWAIIPTVIALICVFVMTNEKLIIEEKQTKQSF</sequence>
<keyword evidence="5 7" id="KW-1133">Transmembrane helix</keyword>
<evidence type="ECO:0000313" key="10">
    <source>
        <dbReference type="EMBL" id="MFD2616737.1"/>
    </source>
</evidence>
<evidence type="ECO:0000256" key="5">
    <source>
        <dbReference type="ARBA" id="ARBA00022989"/>
    </source>
</evidence>
<evidence type="ECO:0000256" key="8">
    <source>
        <dbReference type="SAM" id="SignalP"/>
    </source>
</evidence>
<dbReference type="Pfam" id="PF07690">
    <property type="entry name" value="MFS_1"/>
    <property type="match status" value="1"/>
</dbReference>
<dbReference type="CDD" id="cd17502">
    <property type="entry name" value="MFS_Azr1_MDR_like"/>
    <property type="match status" value="1"/>
</dbReference>
<feature type="transmembrane region" description="Helical" evidence="7">
    <location>
        <begin position="130"/>
        <end position="149"/>
    </location>
</feature>
<accession>A0ABW5PPF4</accession>
<feature type="transmembrane region" description="Helical" evidence="7">
    <location>
        <begin position="188"/>
        <end position="207"/>
    </location>
</feature>
<feature type="transmembrane region" description="Helical" evidence="7">
    <location>
        <begin position="219"/>
        <end position="238"/>
    </location>
</feature>
<evidence type="ECO:0000256" key="3">
    <source>
        <dbReference type="ARBA" id="ARBA00022475"/>
    </source>
</evidence>
<feature type="transmembrane region" description="Helical" evidence="7">
    <location>
        <begin position="394"/>
        <end position="411"/>
    </location>
</feature>
<comment type="subcellular location">
    <subcellularLocation>
        <location evidence="1">Cell membrane</location>
        <topology evidence="1">Multi-pass membrane protein</topology>
    </subcellularLocation>
</comment>
<evidence type="ECO:0000313" key="11">
    <source>
        <dbReference type="Proteomes" id="UP001597458"/>
    </source>
</evidence>
<dbReference type="EMBL" id="JBHUMR010000008">
    <property type="protein sequence ID" value="MFD2616737.1"/>
    <property type="molecule type" value="Genomic_DNA"/>
</dbReference>
<feature type="transmembrane region" description="Helical" evidence="7">
    <location>
        <begin position="96"/>
        <end position="118"/>
    </location>
</feature>
<dbReference type="InterPro" id="IPR004638">
    <property type="entry name" value="EmrB-like"/>
</dbReference>
<feature type="transmembrane region" description="Helical" evidence="7">
    <location>
        <begin position="69"/>
        <end position="90"/>
    </location>
</feature>